<evidence type="ECO:0000256" key="2">
    <source>
        <dbReference type="ARBA" id="ARBA00023125"/>
    </source>
</evidence>
<dbReference type="InterPro" id="IPR018490">
    <property type="entry name" value="cNMP-bd_dom_sf"/>
</dbReference>
<dbReference type="InterPro" id="IPR014710">
    <property type="entry name" value="RmlC-like_jellyroll"/>
</dbReference>
<dbReference type="Gene3D" id="1.10.10.10">
    <property type="entry name" value="Winged helix-like DNA-binding domain superfamily/Winged helix DNA-binding domain"/>
    <property type="match status" value="1"/>
</dbReference>
<gene>
    <name evidence="5" type="ORF">EKJ_08160</name>
</gene>
<dbReference type="SUPFAM" id="SSF51206">
    <property type="entry name" value="cAMP-binding domain-like"/>
    <property type="match status" value="1"/>
</dbReference>
<keyword evidence="6" id="KW-1185">Reference proteome</keyword>
<dbReference type="InterPro" id="IPR036388">
    <property type="entry name" value="WH-like_DNA-bd_sf"/>
</dbReference>
<proteinExistence type="predicted"/>
<sequence length="253" mass="28835">MTVSSEFDRYPKTGRFLAGRLRSEMSEAEKTELEGLVVDTITLRDGARAIARGDACNWSAILIDGFVLRTLENGGRRYAVSFHVPGDFVDLHCFALRRLDHNIDCVGEATFGRVPHDAIARVMEQRPHLARLFWFATLLDAAMHREWIMKLEQSTVPKRIAHVFAEIWRRLEMVGQAFPDGFQTPLRQSEIAEMCGATAIHTNRALADLRRNDLADFRRGEVRIRDRARLEDYAGFRPDYLYGEGSLALRRAG</sequence>
<name>A0A3T1CG72_9SPHN</name>
<dbReference type="InterPro" id="IPR036390">
    <property type="entry name" value="WH_DNA-bd_sf"/>
</dbReference>
<evidence type="ECO:0000313" key="5">
    <source>
        <dbReference type="EMBL" id="BBI19969.1"/>
    </source>
</evidence>
<evidence type="ECO:0000259" key="4">
    <source>
        <dbReference type="PROSITE" id="PS51063"/>
    </source>
</evidence>
<evidence type="ECO:0000256" key="3">
    <source>
        <dbReference type="ARBA" id="ARBA00023163"/>
    </source>
</evidence>
<evidence type="ECO:0000313" key="6">
    <source>
        <dbReference type="Proteomes" id="UP000290057"/>
    </source>
</evidence>
<reference evidence="5 6" key="1">
    <citation type="submission" date="2019-01" db="EMBL/GenBank/DDBJ databases">
        <title>Complete genome sequence of Erythrobacter flavus KJ5.</title>
        <authorList>
            <person name="Kanesaki Y."/>
            <person name="Brotosudarmo T."/>
            <person name="Moriuchi R."/>
            <person name="Awai K."/>
        </authorList>
    </citation>
    <scope>NUCLEOTIDE SEQUENCE [LARGE SCALE GENOMIC DNA]</scope>
    <source>
        <strain evidence="5 6">KJ5</strain>
    </source>
</reference>
<evidence type="ECO:0000256" key="1">
    <source>
        <dbReference type="ARBA" id="ARBA00023015"/>
    </source>
</evidence>
<dbReference type="PROSITE" id="PS51063">
    <property type="entry name" value="HTH_CRP_2"/>
    <property type="match status" value="1"/>
</dbReference>
<dbReference type="RefSeq" id="WP_130586006.1">
    <property type="nucleotide sequence ID" value="NZ_AP019389.1"/>
</dbReference>
<dbReference type="GO" id="GO:0006355">
    <property type="term" value="P:regulation of DNA-templated transcription"/>
    <property type="evidence" value="ECO:0007669"/>
    <property type="project" value="InterPro"/>
</dbReference>
<dbReference type="AlphaFoldDB" id="A0A3T1CG72"/>
<keyword evidence="2" id="KW-0238">DNA-binding</keyword>
<accession>A0A3T1CG72</accession>
<dbReference type="Pfam" id="PF13545">
    <property type="entry name" value="HTH_Crp_2"/>
    <property type="match status" value="1"/>
</dbReference>
<feature type="domain" description="HTH crp-type" evidence="4">
    <location>
        <begin position="154"/>
        <end position="228"/>
    </location>
</feature>
<dbReference type="Proteomes" id="UP000290057">
    <property type="component" value="Chromosome"/>
</dbReference>
<dbReference type="EMBL" id="AP019389">
    <property type="protein sequence ID" value="BBI19969.1"/>
    <property type="molecule type" value="Genomic_DNA"/>
</dbReference>
<dbReference type="InterPro" id="IPR012318">
    <property type="entry name" value="HTH_CRP"/>
</dbReference>
<keyword evidence="1" id="KW-0805">Transcription regulation</keyword>
<protein>
    <recommendedName>
        <fullName evidence="4">HTH crp-type domain-containing protein</fullName>
    </recommendedName>
</protein>
<keyword evidence="3" id="KW-0804">Transcription</keyword>
<organism evidence="5 6">
    <name type="scientific">Qipengyuania flava</name>
    <dbReference type="NCBI Taxonomy" id="192812"/>
    <lineage>
        <taxon>Bacteria</taxon>
        <taxon>Pseudomonadati</taxon>
        <taxon>Pseudomonadota</taxon>
        <taxon>Alphaproteobacteria</taxon>
        <taxon>Sphingomonadales</taxon>
        <taxon>Erythrobacteraceae</taxon>
        <taxon>Qipengyuania</taxon>
    </lineage>
</organism>
<dbReference type="GO" id="GO:0003677">
    <property type="term" value="F:DNA binding"/>
    <property type="evidence" value="ECO:0007669"/>
    <property type="project" value="UniProtKB-KW"/>
</dbReference>
<dbReference type="SUPFAM" id="SSF46785">
    <property type="entry name" value="Winged helix' DNA-binding domain"/>
    <property type="match status" value="1"/>
</dbReference>
<dbReference type="Gene3D" id="2.60.120.10">
    <property type="entry name" value="Jelly Rolls"/>
    <property type="match status" value="1"/>
</dbReference>